<dbReference type="PANTHER" id="PTHR33452:SF1">
    <property type="entry name" value="INNER MEMBRANE PROTEIN YPHA-RELATED"/>
    <property type="match status" value="1"/>
</dbReference>
<evidence type="ECO:0000256" key="3">
    <source>
        <dbReference type="ARBA" id="ARBA00022475"/>
    </source>
</evidence>
<proteinExistence type="inferred from homology"/>
<dbReference type="EMBL" id="JBDJNQ010000003">
    <property type="protein sequence ID" value="MEN5377243.1"/>
    <property type="molecule type" value="Genomic_DNA"/>
</dbReference>
<feature type="transmembrane region" description="Helical" evidence="7">
    <location>
        <begin position="12"/>
        <end position="31"/>
    </location>
</feature>
<keyword evidence="5 7" id="KW-1133">Transmembrane helix</keyword>
<dbReference type="Proteomes" id="UP001409291">
    <property type="component" value="Unassembled WGS sequence"/>
</dbReference>
<dbReference type="PANTHER" id="PTHR33452">
    <property type="entry name" value="OXIDOREDUCTASE CATD-RELATED"/>
    <property type="match status" value="1"/>
</dbReference>
<reference evidence="8 9" key="1">
    <citation type="submission" date="2024-04" db="EMBL/GenBank/DDBJ databases">
        <title>WGS of bacteria from Torrens River.</title>
        <authorList>
            <person name="Wyrsch E.R."/>
            <person name="Drigo B."/>
        </authorList>
    </citation>
    <scope>NUCLEOTIDE SEQUENCE [LARGE SCALE GENOMIC DNA]</scope>
    <source>
        <strain evidence="8 9">TWI391</strain>
    </source>
</reference>
<evidence type="ECO:0000256" key="4">
    <source>
        <dbReference type="ARBA" id="ARBA00022692"/>
    </source>
</evidence>
<keyword evidence="3" id="KW-1003">Cell membrane</keyword>
<feature type="transmembrane region" description="Helical" evidence="7">
    <location>
        <begin position="108"/>
        <end position="126"/>
    </location>
</feature>
<keyword evidence="4 7" id="KW-0812">Transmembrane</keyword>
<evidence type="ECO:0000256" key="5">
    <source>
        <dbReference type="ARBA" id="ARBA00022989"/>
    </source>
</evidence>
<comment type="subcellular location">
    <subcellularLocation>
        <location evidence="1">Cell membrane</location>
        <topology evidence="1">Multi-pass membrane protein</topology>
    </subcellularLocation>
</comment>
<name>A0ABV0BTI0_9SPHI</name>
<dbReference type="RefSeq" id="WP_346581086.1">
    <property type="nucleotide sequence ID" value="NZ_JBDJNQ010000003.1"/>
</dbReference>
<gene>
    <name evidence="8" type="ORF">ABE541_08225</name>
</gene>
<evidence type="ECO:0000256" key="1">
    <source>
        <dbReference type="ARBA" id="ARBA00004651"/>
    </source>
</evidence>
<keyword evidence="6 7" id="KW-0472">Membrane</keyword>
<keyword evidence="9" id="KW-1185">Reference proteome</keyword>
<evidence type="ECO:0000313" key="9">
    <source>
        <dbReference type="Proteomes" id="UP001409291"/>
    </source>
</evidence>
<protein>
    <submittedName>
        <fullName evidence="8">DoxX family protein</fullName>
    </submittedName>
</protein>
<dbReference type="InterPro" id="IPR051907">
    <property type="entry name" value="DoxX-like_oxidoreductase"/>
</dbReference>
<evidence type="ECO:0000313" key="8">
    <source>
        <dbReference type="EMBL" id="MEN5377243.1"/>
    </source>
</evidence>
<dbReference type="Pfam" id="PF07681">
    <property type="entry name" value="DoxX"/>
    <property type="match status" value="1"/>
</dbReference>
<feature type="transmembrane region" description="Helical" evidence="7">
    <location>
        <begin position="51"/>
        <end position="77"/>
    </location>
</feature>
<comment type="similarity">
    <text evidence="2">Belongs to the DoxX family.</text>
</comment>
<accession>A0ABV0BTI0</accession>
<evidence type="ECO:0000256" key="6">
    <source>
        <dbReference type="ARBA" id="ARBA00023136"/>
    </source>
</evidence>
<evidence type="ECO:0000256" key="2">
    <source>
        <dbReference type="ARBA" id="ARBA00006679"/>
    </source>
</evidence>
<feature type="transmembrane region" description="Helical" evidence="7">
    <location>
        <begin position="84"/>
        <end position="102"/>
    </location>
</feature>
<sequence length="135" mass="14541">MALFQNLGKYKDFGLLIMRVGLGVMMIVHGFPKMMGGVETWTKLGGSMGVLGIHFLPIFWGFMAGVTEGVGGLFLLIGLWTRPTLLFLAFTMIVAALVHFGKGDGIKGASHAIELCCVFIGLLFIGPGKYSVDKK</sequence>
<evidence type="ECO:0000256" key="7">
    <source>
        <dbReference type="SAM" id="Phobius"/>
    </source>
</evidence>
<comment type="caution">
    <text evidence="8">The sequence shown here is derived from an EMBL/GenBank/DDBJ whole genome shotgun (WGS) entry which is preliminary data.</text>
</comment>
<dbReference type="InterPro" id="IPR032808">
    <property type="entry name" value="DoxX"/>
</dbReference>
<organism evidence="8 9">
    <name type="scientific">Sphingobacterium kitahiroshimense</name>
    <dbReference type="NCBI Taxonomy" id="470446"/>
    <lineage>
        <taxon>Bacteria</taxon>
        <taxon>Pseudomonadati</taxon>
        <taxon>Bacteroidota</taxon>
        <taxon>Sphingobacteriia</taxon>
        <taxon>Sphingobacteriales</taxon>
        <taxon>Sphingobacteriaceae</taxon>
        <taxon>Sphingobacterium</taxon>
    </lineage>
</organism>